<accession>A0A4R0KQ40</accession>
<evidence type="ECO:0000313" key="2">
    <source>
        <dbReference type="EMBL" id="TCC62380.1"/>
    </source>
</evidence>
<dbReference type="EMBL" id="SJKB01000004">
    <property type="protein sequence ID" value="TCC62380.1"/>
    <property type="molecule type" value="Genomic_DNA"/>
</dbReference>
<gene>
    <name evidence="2" type="ORF">E0H73_15210</name>
</gene>
<dbReference type="AlphaFoldDB" id="A0A4R0KQ40"/>
<dbReference type="OrthoDB" id="4485313at2"/>
<dbReference type="Proteomes" id="UP000291144">
    <property type="component" value="Unassembled WGS sequence"/>
</dbReference>
<organism evidence="2 3">
    <name type="scientific">Kribbella pittospori</name>
    <dbReference type="NCBI Taxonomy" id="722689"/>
    <lineage>
        <taxon>Bacteria</taxon>
        <taxon>Bacillati</taxon>
        <taxon>Actinomycetota</taxon>
        <taxon>Actinomycetes</taxon>
        <taxon>Propionibacteriales</taxon>
        <taxon>Kribbellaceae</taxon>
        <taxon>Kribbella</taxon>
    </lineage>
</organism>
<evidence type="ECO:0000313" key="3">
    <source>
        <dbReference type="Proteomes" id="UP000291144"/>
    </source>
</evidence>
<evidence type="ECO:0000256" key="1">
    <source>
        <dbReference type="SAM" id="MobiDB-lite"/>
    </source>
</evidence>
<proteinExistence type="predicted"/>
<reference evidence="2 3" key="1">
    <citation type="submission" date="2019-02" db="EMBL/GenBank/DDBJ databases">
        <title>Kribbella capetownensis sp. nov. and Kribbella speibonae sp. nov., isolated from soil.</title>
        <authorList>
            <person name="Curtis S.M."/>
            <person name="Norton I."/>
            <person name="Everest G.J."/>
            <person name="Meyers P.R."/>
        </authorList>
    </citation>
    <scope>NUCLEOTIDE SEQUENCE [LARGE SCALE GENOMIC DNA]</scope>
    <source>
        <strain evidence="2 3">NRRL B-24813</strain>
    </source>
</reference>
<comment type="caution">
    <text evidence="2">The sequence shown here is derived from an EMBL/GenBank/DDBJ whole genome shotgun (WGS) entry which is preliminary data.</text>
</comment>
<name>A0A4R0KQ40_9ACTN</name>
<protein>
    <submittedName>
        <fullName evidence="2">Uncharacterized protein</fullName>
    </submittedName>
</protein>
<feature type="compositionally biased region" description="Basic and acidic residues" evidence="1">
    <location>
        <begin position="186"/>
        <end position="210"/>
    </location>
</feature>
<keyword evidence="3" id="KW-1185">Reference proteome</keyword>
<feature type="region of interest" description="Disordered" evidence="1">
    <location>
        <begin position="174"/>
        <end position="210"/>
    </location>
</feature>
<sequence length="382" mass="41764">MRGRTWGGDSVRTLTTGPVGVHYGQLYVQSHEFVSDLGASYGGQQNGLCGAAVPGALFLITGLHTGDVGFSVELHDSEPPLDDAWEEIVEASFTPVGATTALVGWAGEWQEPLDLAEIDYRVRYCGTGMDAGHETDTTLDDEPLVDHYLLQFWPAPPQPDRVIKVTSGTAAYWHDSARQQPPPPTAEERAEAERQAELEQERRQAEARLEVETREWGGTLPSEALRALGWEAIPVALTDRAAAEAIARADAGTQRAVARWAARRAYEEARLTGHDWVAAALAAMDRGEELPEPFDTTSKAFDRAWGDQSVTKTLITTRNGRYDNFSQQAMAIPAIFEACADEPLTAAIGAVRVAVDTFGFGREQEFFAELRRTFPALADQAY</sequence>